<dbReference type="EMBL" id="JALD01000028">
    <property type="protein sequence ID" value="EUD12223.1"/>
    <property type="molecule type" value="Genomic_DNA"/>
</dbReference>
<evidence type="ECO:0000259" key="1">
    <source>
        <dbReference type="PROSITE" id="PS50943"/>
    </source>
</evidence>
<dbReference type="CDD" id="cd06529">
    <property type="entry name" value="S24_LexA-like"/>
    <property type="match status" value="1"/>
</dbReference>
<dbReference type="SMART" id="SM00530">
    <property type="entry name" value="HTH_XRE"/>
    <property type="match status" value="1"/>
</dbReference>
<dbReference type="GO" id="GO:0003677">
    <property type="term" value="F:DNA binding"/>
    <property type="evidence" value="ECO:0007669"/>
    <property type="project" value="InterPro"/>
</dbReference>
<reference evidence="2 3" key="1">
    <citation type="submission" date="2014-01" db="EMBL/GenBank/DDBJ databases">
        <authorList>
            <person name="Durkin A.S."/>
            <person name="McCorrison J."/>
            <person name="Torralba M."/>
            <person name="Gillis M."/>
            <person name="Haft D.H."/>
            <person name="Methe B."/>
            <person name="Sutton G."/>
            <person name="Nelson K.E."/>
        </authorList>
    </citation>
    <scope>NUCLEOTIDE SEQUENCE [LARGE SCALE GENOMIC DNA]</scope>
    <source>
        <strain evidence="2 3">205/92</strain>
    </source>
</reference>
<protein>
    <submittedName>
        <fullName evidence="2">Repressor protein CI</fullName>
    </submittedName>
</protein>
<dbReference type="SUPFAM" id="SSF51306">
    <property type="entry name" value="LexA/Signal peptidase"/>
    <property type="match status" value="1"/>
</dbReference>
<evidence type="ECO:0000313" key="2">
    <source>
        <dbReference type="EMBL" id="EUD12223.1"/>
    </source>
</evidence>
<dbReference type="PANTHER" id="PTHR33516:SF2">
    <property type="entry name" value="LEXA REPRESSOR-RELATED"/>
    <property type="match status" value="1"/>
</dbReference>
<dbReference type="InterPro" id="IPR015927">
    <property type="entry name" value="Peptidase_S24_S26A/B/C"/>
</dbReference>
<dbReference type="InterPro" id="IPR001387">
    <property type="entry name" value="Cro/C1-type_HTH"/>
</dbReference>
<dbReference type="Gene3D" id="1.10.260.40">
    <property type="entry name" value="lambda repressor-like DNA-binding domains"/>
    <property type="match status" value="1"/>
</dbReference>
<dbReference type="InterPro" id="IPR010982">
    <property type="entry name" value="Lambda_DNA-bd_dom_sf"/>
</dbReference>
<feature type="domain" description="HTH cro/C1-type" evidence="1">
    <location>
        <begin position="59"/>
        <end position="117"/>
    </location>
</feature>
<organism evidence="2 3">
    <name type="scientific">Providencia alcalifaciens 205/92</name>
    <dbReference type="NCBI Taxonomy" id="1256988"/>
    <lineage>
        <taxon>Bacteria</taxon>
        <taxon>Pseudomonadati</taxon>
        <taxon>Pseudomonadota</taxon>
        <taxon>Gammaproteobacteria</taxon>
        <taxon>Enterobacterales</taxon>
        <taxon>Morganellaceae</taxon>
        <taxon>Providencia</taxon>
    </lineage>
</organism>
<dbReference type="Gene3D" id="2.10.109.10">
    <property type="entry name" value="Umud Fragment, subunit A"/>
    <property type="match status" value="1"/>
</dbReference>
<dbReference type="InterPro" id="IPR039418">
    <property type="entry name" value="LexA-like"/>
</dbReference>
<dbReference type="PROSITE" id="PS50943">
    <property type="entry name" value="HTH_CROC1"/>
    <property type="match status" value="1"/>
</dbReference>
<evidence type="ECO:0000313" key="3">
    <source>
        <dbReference type="Proteomes" id="UP000022311"/>
    </source>
</evidence>
<dbReference type="AlphaFoldDB" id="A0AAV3M907"/>
<dbReference type="SUPFAM" id="SSF47413">
    <property type="entry name" value="lambda repressor-like DNA-binding domains"/>
    <property type="match status" value="1"/>
</dbReference>
<accession>A0AAV3M907</accession>
<dbReference type="PANTHER" id="PTHR33516">
    <property type="entry name" value="LEXA REPRESSOR"/>
    <property type="match status" value="1"/>
</dbReference>
<gene>
    <name evidence="2" type="ORF">HMPREF1563_1566</name>
</gene>
<comment type="caution">
    <text evidence="2">The sequence shown here is derived from an EMBL/GenBank/DDBJ whole genome shotgun (WGS) entry which is preliminary data.</text>
</comment>
<dbReference type="Proteomes" id="UP000022311">
    <property type="component" value="Unassembled WGS sequence"/>
</dbReference>
<name>A0AAV3M907_9GAMM</name>
<proteinExistence type="predicted"/>
<dbReference type="CDD" id="cd00093">
    <property type="entry name" value="HTH_XRE"/>
    <property type="match status" value="1"/>
</dbReference>
<dbReference type="Pfam" id="PF00717">
    <property type="entry name" value="Peptidase_S24"/>
    <property type="match status" value="1"/>
</dbReference>
<dbReference type="InterPro" id="IPR050077">
    <property type="entry name" value="LexA_repressor"/>
</dbReference>
<sequence>MEFFPWLISFLFHNTIILKVLIKVNTYGINTFNSIGIRIDAMSSKNKLTTEQLADANRLKALYESKKKTLGITQQQIADMLDISQGGVGHYLNGRNPLNVQIASVFSNILQVPISDFSPVLAKEAEMITNALSPNVSNPRPYRPAPKYPVISWVQAGSWNEACEPYTLDQIDEWYESEVHVQGAAFWLRVEGDSMTASSGQSVPEGSLVLVDTGREPINNSLVIAKMTDSNEATFKKLVIDGGQKFLKGLNPAWPITPINGNCKIIGVAVQMMMKLV</sequence>
<dbReference type="InterPro" id="IPR036286">
    <property type="entry name" value="LexA/Signal_pep-like_sf"/>
</dbReference>
<dbReference type="Pfam" id="PF01381">
    <property type="entry name" value="HTH_3"/>
    <property type="match status" value="1"/>
</dbReference>